<name>B4FDF6_MAIZE</name>
<protein>
    <submittedName>
        <fullName evidence="1">Uncharacterized protein</fullName>
    </submittedName>
</protein>
<evidence type="ECO:0000313" key="1">
    <source>
        <dbReference type="EMBL" id="ACF80149.1"/>
    </source>
</evidence>
<reference evidence="1" key="1">
    <citation type="journal article" date="2009" name="PLoS Genet.">
        <title>Sequencing, mapping, and analysis of 27,455 maize full-length cDNAs.</title>
        <authorList>
            <person name="Soderlund C."/>
            <person name="Descour A."/>
            <person name="Kudrna D."/>
            <person name="Bomhoff M."/>
            <person name="Boyd L."/>
            <person name="Currie J."/>
            <person name="Angelova A."/>
            <person name="Collura K."/>
            <person name="Wissotski M."/>
            <person name="Ashley E."/>
            <person name="Morrow D."/>
            <person name="Fernandes J."/>
            <person name="Walbot V."/>
            <person name="Yu Y."/>
        </authorList>
    </citation>
    <scope>NUCLEOTIDE SEQUENCE</scope>
    <source>
        <strain evidence="1">B73</strain>
    </source>
</reference>
<organism evidence="1">
    <name type="scientific">Zea mays</name>
    <name type="common">Maize</name>
    <dbReference type="NCBI Taxonomy" id="4577"/>
    <lineage>
        <taxon>Eukaryota</taxon>
        <taxon>Viridiplantae</taxon>
        <taxon>Streptophyta</taxon>
        <taxon>Embryophyta</taxon>
        <taxon>Tracheophyta</taxon>
        <taxon>Spermatophyta</taxon>
        <taxon>Magnoliopsida</taxon>
        <taxon>Liliopsida</taxon>
        <taxon>Poales</taxon>
        <taxon>Poaceae</taxon>
        <taxon>PACMAD clade</taxon>
        <taxon>Panicoideae</taxon>
        <taxon>Andropogonodae</taxon>
        <taxon>Andropogoneae</taxon>
        <taxon>Tripsacinae</taxon>
        <taxon>Zea</taxon>
    </lineage>
</organism>
<dbReference type="EMBL" id="BT035144">
    <property type="protein sequence ID" value="ACF80149.1"/>
    <property type="molecule type" value="mRNA"/>
</dbReference>
<proteinExistence type="evidence at transcript level"/>
<accession>B4FDF6</accession>
<sequence length="19" mass="2351">MKEQLRLSESRALYYTCRC</sequence>
<dbReference type="AlphaFoldDB" id="B4FDF6"/>